<evidence type="ECO:0000256" key="1">
    <source>
        <dbReference type="ARBA" id="ARBA00009427"/>
    </source>
</evidence>
<evidence type="ECO:0000256" key="6">
    <source>
        <dbReference type="ARBA" id="ARBA00047615"/>
    </source>
</evidence>
<dbReference type="NCBIfam" id="TIGR00017">
    <property type="entry name" value="cmk"/>
    <property type="match status" value="1"/>
</dbReference>
<comment type="catalytic activity">
    <reaction evidence="7 8">
        <text>CMP + ATP = CDP + ADP</text>
        <dbReference type="Rhea" id="RHEA:11600"/>
        <dbReference type="ChEBI" id="CHEBI:30616"/>
        <dbReference type="ChEBI" id="CHEBI:58069"/>
        <dbReference type="ChEBI" id="CHEBI:60377"/>
        <dbReference type="ChEBI" id="CHEBI:456216"/>
        <dbReference type="EC" id="2.7.4.25"/>
    </reaction>
</comment>
<evidence type="ECO:0000256" key="5">
    <source>
        <dbReference type="ARBA" id="ARBA00022840"/>
    </source>
</evidence>
<evidence type="ECO:0000313" key="10">
    <source>
        <dbReference type="EMBL" id="MCP8352593.1"/>
    </source>
</evidence>
<dbReference type="Proteomes" id="UP001320768">
    <property type="component" value="Unassembled WGS sequence"/>
</dbReference>
<dbReference type="EMBL" id="JAKUDN010000002">
    <property type="protein sequence ID" value="MCP8352593.1"/>
    <property type="molecule type" value="Genomic_DNA"/>
</dbReference>
<evidence type="ECO:0000256" key="7">
    <source>
        <dbReference type="ARBA" id="ARBA00048478"/>
    </source>
</evidence>
<evidence type="ECO:0000259" key="9">
    <source>
        <dbReference type="Pfam" id="PF02224"/>
    </source>
</evidence>
<dbReference type="Gene3D" id="3.40.50.300">
    <property type="entry name" value="P-loop containing nucleotide triphosphate hydrolases"/>
    <property type="match status" value="1"/>
</dbReference>
<keyword evidence="4 8" id="KW-0418">Kinase</keyword>
<organism evidence="10 11">
    <name type="scientific">Candidatus Synchoanobacter obligatus</name>
    <dbReference type="NCBI Taxonomy" id="2919597"/>
    <lineage>
        <taxon>Bacteria</taxon>
        <taxon>Pseudomonadati</taxon>
        <taxon>Pseudomonadota</taxon>
        <taxon>Gammaproteobacteria</taxon>
        <taxon>Candidatus Comchoanobacterales</taxon>
        <taxon>Candidatus Comchoanobacteraceae</taxon>
        <taxon>Candidatus Synchoanobacter</taxon>
    </lineage>
</organism>
<proteinExistence type="inferred from homology"/>
<sequence length="357" mass="40737">MLVAVDGQSSTGKSSLAGALACRLGFNFLGTGSLYRLVAYQRLNSSKSFENIVTGLVEAVSFEYHQGDMKVLFGGKDVTAILNATDVTKMASDIAKDKEVRDLLEPVQHDFYVNPGLVAEGRDMGTVIFPNADLKFFLAADVQIRAKRRHQQLLAMGMMRTEEELVEQLRARDFQDENRDVSPLVPATDAIMIDAALPWGENLDQMYHKVVEMLPRGVLPKELEVDFKLTKERAYQLRQQHELTGNSKILEWWRMQVLDIEKKYGEDPLPGMRWLMPAYQRGFNVYADSRSEEMNDFMSPDFQIVDQHFYNQLIRIPQKHPVTAKRVFQIALNVGQGLANKTVRIDYNIDDFLYMES</sequence>
<reference evidence="10 11" key="1">
    <citation type="journal article" date="2022" name="Nat. Microbiol.">
        <title>The microbiome of a bacterivorous marine choanoflagellate contains a resource-demanding obligate bacterial associate.</title>
        <authorList>
            <person name="Needham D.M."/>
            <person name="Poirier C."/>
            <person name="Bachy C."/>
            <person name="George E.E."/>
            <person name="Wilken S."/>
            <person name="Yung C.C.M."/>
            <person name="Limardo A.J."/>
            <person name="Morando M."/>
            <person name="Sudek L."/>
            <person name="Malmstrom R.R."/>
            <person name="Keeling P.J."/>
            <person name="Santoro A.E."/>
            <person name="Worden A.Z."/>
        </authorList>
    </citation>
    <scope>NUCLEOTIDE SEQUENCE [LARGE SCALE GENOMIC DNA]</scope>
    <source>
        <strain evidence="10 11">Comchoano-2</strain>
    </source>
</reference>
<dbReference type="InterPro" id="IPR011994">
    <property type="entry name" value="Cytidylate_kinase_dom"/>
</dbReference>
<dbReference type="SUPFAM" id="SSF52540">
    <property type="entry name" value="P-loop containing nucleoside triphosphate hydrolases"/>
    <property type="match status" value="1"/>
</dbReference>
<protein>
    <recommendedName>
        <fullName evidence="8">Cytidylate kinase</fullName>
        <shortName evidence="8">CK</shortName>
        <ecNumber evidence="8">2.7.4.25</ecNumber>
    </recommendedName>
    <alternativeName>
        <fullName evidence="8">Cytidine monophosphate kinase</fullName>
        <shortName evidence="8">CMP kinase</shortName>
    </alternativeName>
</protein>
<comment type="subcellular location">
    <subcellularLocation>
        <location evidence="8">Cytoplasm</location>
    </subcellularLocation>
</comment>
<evidence type="ECO:0000256" key="8">
    <source>
        <dbReference type="HAMAP-Rule" id="MF_00238"/>
    </source>
</evidence>
<comment type="catalytic activity">
    <reaction evidence="6 8">
        <text>dCMP + ATP = dCDP + ADP</text>
        <dbReference type="Rhea" id="RHEA:25094"/>
        <dbReference type="ChEBI" id="CHEBI:30616"/>
        <dbReference type="ChEBI" id="CHEBI:57566"/>
        <dbReference type="ChEBI" id="CHEBI:58593"/>
        <dbReference type="ChEBI" id="CHEBI:456216"/>
        <dbReference type="EC" id="2.7.4.25"/>
    </reaction>
</comment>
<evidence type="ECO:0000256" key="3">
    <source>
        <dbReference type="ARBA" id="ARBA00022741"/>
    </source>
</evidence>
<comment type="similarity">
    <text evidence="1 8">Belongs to the cytidylate kinase family. Type 1 subfamily.</text>
</comment>
<dbReference type="CDD" id="cd02020">
    <property type="entry name" value="CMPK"/>
    <property type="match status" value="1"/>
</dbReference>
<dbReference type="GO" id="GO:0016301">
    <property type="term" value="F:kinase activity"/>
    <property type="evidence" value="ECO:0007669"/>
    <property type="project" value="UniProtKB-KW"/>
</dbReference>
<keyword evidence="5 8" id="KW-0067">ATP-binding</keyword>
<keyword evidence="8" id="KW-0963">Cytoplasm</keyword>
<evidence type="ECO:0000313" key="11">
    <source>
        <dbReference type="Proteomes" id="UP001320768"/>
    </source>
</evidence>
<name>A0ABT1L750_9GAMM</name>
<dbReference type="InterPro" id="IPR003136">
    <property type="entry name" value="Cytidylate_kin"/>
</dbReference>
<dbReference type="RefSeq" id="WP_258569787.1">
    <property type="nucleotide sequence ID" value="NZ_JAKUDN010000002.1"/>
</dbReference>
<evidence type="ECO:0000256" key="4">
    <source>
        <dbReference type="ARBA" id="ARBA00022777"/>
    </source>
</evidence>
<keyword evidence="11" id="KW-1185">Reference proteome</keyword>
<feature type="domain" description="Cytidylate kinase" evidence="9">
    <location>
        <begin position="3"/>
        <end position="196"/>
    </location>
</feature>
<gene>
    <name evidence="8 10" type="primary">cmk</name>
    <name evidence="10" type="ORF">MKS91_04750</name>
</gene>
<dbReference type="InterPro" id="IPR027417">
    <property type="entry name" value="P-loop_NTPase"/>
</dbReference>
<dbReference type="EC" id="2.7.4.25" evidence="8"/>
<dbReference type="Pfam" id="PF02224">
    <property type="entry name" value="Cytidylate_kin"/>
    <property type="match status" value="1"/>
</dbReference>
<comment type="caution">
    <text evidence="10">The sequence shown here is derived from an EMBL/GenBank/DDBJ whole genome shotgun (WGS) entry which is preliminary data.</text>
</comment>
<keyword evidence="3 8" id="KW-0547">Nucleotide-binding</keyword>
<keyword evidence="2 8" id="KW-0808">Transferase</keyword>
<dbReference type="HAMAP" id="MF_00238">
    <property type="entry name" value="Cytidyl_kinase_type1"/>
    <property type="match status" value="1"/>
</dbReference>
<feature type="binding site" evidence="8">
    <location>
        <begin position="7"/>
        <end position="15"/>
    </location>
    <ligand>
        <name>ATP</name>
        <dbReference type="ChEBI" id="CHEBI:30616"/>
    </ligand>
</feature>
<evidence type="ECO:0000256" key="2">
    <source>
        <dbReference type="ARBA" id="ARBA00022679"/>
    </source>
</evidence>
<accession>A0ABT1L750</accession>